<keyword evidence="4" id="KW-0812">Transmembrane</keyword>
<dbReference type="PANTHER" id="PTHR43280">
    <property type="entry name" value="ARAC-FAMILY TRANSCRIPTIONAL REGULATOR"/>
    <property type="match status" value="1"/>
</dbReference>
<evidence type="ECO:0000256" key="3">
    <source>
        <dbReference type="ARBA" id="ARBA00023163"/>
    </source>
</evidence>
<sequence>MNFDSQFLFFFSAIGAFNGTLLAIYFFFYAKPKHASNYFLGTLLTMLSIRIWKSIFYYFNKELSKIYLQIGLSACFLIGPSLFFYLKSMLYPSSKKLDRSWKYHFVFLSTLILVVGYQYSYQEHPDLWRFYFIKIIYYQWLGYILASGFLLKNVFKILVKKPNKLNSVEIWIISVYLGNLIIWVAYKTVSYTSYIVGALSFSFVFYLLILILFFRKKKYSILFKEQPKYADKKIEDNEAKRIFEELEQIMNTKEFYKNPNLKLPDLAKQINIQPHILSQFINDNLNKSFSVFVNEYRIHEAKILLAKDSKYTIENIGYECGFNSKSTFYSTFKKLTDMTPTQYKSAQV</sequence>
<evidence type="ECO:0000313" key="6">
    <source>
        <dbReference type="EMBL" id="GGX10388.1"/>
    </source>
</evidence>
<evidence type="ECO:0000256" key="2">
    <source>
        <dbReference type="ARBA" id="ARBA00023125"/>
    </source>
</evidence>
<dbReference type="InterPro" id="IPR009057">
    <property type="entry name" value="Homeodomain-like_sf"/>
</dbReference>
<keyword evidence="4" id="KW-1133">Transmembrane helix</keyword>
<evidence type="ECO:0000313" key="7">
    <source>
        <dbReference type="Proteomes" id="UP000601108"/>
    </source>
</evidence>
<dbReference type="GO" id="GO:0003700">
    <property type="term" value="F:DNA-binding transcription factor activity"/>
    <property type="evidence" value="ECO:0007669"/>
    <property type="project" value="InterPro"/>
</dbReference>
<dbReference type="Pfam" id="PF12833">
    <property type="entry name" value="HTH_18"/>
    <property type="match status" value="1"/>
</dbReference>
<dbReference type="SMART" id="SM00342">
    <property type="entry name" value="HTH_ARAC"/>
    <property type="match status" value="1"/>
</dbReference>
<evidence type="ECO:0000256" key="4">
    <source>
        <dbReference type="SAM" id="Phobius"/>
    </source>
</evidence>
<gene>
    <name evidence="6" type="ORF">GCM10007384_10140</name>
</gene>
<dbReference type="AlphaFoldDB" id="A0A918JSR1"/>
<feature type="transmembrane region" description="Helical" evidence="4">
    <location>
        <begin position="66"/>
        <end position="86"/>
    </location>
</feature>
<keyword evidence="4" id="KW-0472">Membrane</keyword>
<name>A0A918JSR1_9FLAO</name>
<reference evidence="6 7" key="1">
    <citation type="journal article" date="2014" name="Int. J. Syst. Evol. Microbiol.">
        <title>Complete genome sequence of Corynebacterium casei LMG S-19264T (=DSM 44701T), isolated from a smear-ripened cheese.</title>
        <authorList>
            <consortium name="US DOE Joint Genome Institute (JGI-PGF)"/>
            <person name="Walter F."/>
            <person name="Albersmeier A."/>
            <person name="Kalinowski J."/>
            <person name="Ruckert C."/>
        </authorList>
    </citation>
    <scope>NUCLEOTIDE SEQUENCE [LARGE SCALE GENOMIC DNA]</scope>
    <source>
        <strain evidence="6 7">KCTC 12285</strain>
    </source>
</reference>
<dbReference type="GO" id="GO:0043565">
    <property type="term" value="F:sequence-specific DNA binding"/>
    <property type="evidence" value="ECO:0007669"/>
    <property type="project" value="InterPro"/>
</dbReference>
<dbReference type="EMBL" id="BMWS01000005">
    <property type="protein sequence ID" value="GGX10388.1"/>
    <property type="molecule type" value="Genomic_DNA"/>
</dbReference>
<keyword evidence="2" id="KW-0238">DNA-binding</keyword>
<organism evidence="6 7">
    <name type="scientific">Aquimarina muelleri</name>
    <dbReference type="NCBI Taxonomy" id="279356"/>
    <lineage>
        <taxon>Bacteria</taxon>
        <taxon>Pseudomonadati</taxon>
        <taxon>Bacteroidota</taxon>
        <taxon>Flavobacteriia</taxon>
        <taxon>Flavobacteriales</taxon>
        <taxon>Flavobacteriaceae</taxon>
        <taxon>Aquimarina</taxon>
    </lineage>
</organism>
<dbReference type="RefSeq" id="WP_027414171.1">
    <property type="nucleotide sequence ID" value="NZ_BMWS01000005.1"/>
</dbReference>
<feature type="transmembrane region" description="Helical" evidence="4">
    <location>
        <begin position="6"/>
        <end position="28"/>
    </location>
</feature>
<keyword evidence="3" id="KW-0804">Transcription</keyword>
<dbReference type="InterPro" id="IPR018062">
    <property type="entry name" value="HTH_AraC-typ_CS"/>
</dbReference>
<evidence type="ECO:0000256" key="1">
    <source>
        <dbReference type="ARBA" id="ARBA00023015"/>
    </source>
</evidence>
<feature type="transmembrane region" description="Helical" evidence="4">
    <location>
        <begin position="101"/>
        <end position="119"/>
    </location>
</feature>
<protein>
    <recommendedName>
        <fullName evidence="5">HTH araC/xylS-type domain-containing protein</fullName>
    </recommendedName>
</protein>
<accession>A0A918JSR1</accession>
<feature type="transmembrane region" description="Helical" evidence="4">
    <location>
        <begin position="131"/>
        <end position="155"/>
    </location>
</feature>
<feature type="transmembrane region" description="Helical" evidence="4">
    <location>
        <begin position="192"/>
        <end position="214"/>
    </location>
</feature>
<feature type="domain" description="HTH araC/xylS-type" evidence="5">
    <location>
        <begin position="240"/>
        <end position="346"/>
    </location>
</feature>
<dbReference type="PROSITE" id="PS00041">
    <property type="entry name" value="HTH_ARAC_FAMILY_1"/>
    <property type="match status" value="1"/>
</dbReference>
<evidence type="ECO:0000259" key="5">
    <source>
        <dbReference type="PROSITE" id="PS01124"/>
    </source>
</evidence>
<keyword evidence="1" id="KW-0805">Transcription regulation</keyword>
<dbReference type="SUPFAM" id="SSF46689">
    <property type="entry name" value="Homeodomain-like"/>
    <property type="match status" value="1"/>
</dbReference>
<dbReference type="InterPro" id="IPR018060">
    <property type="entry name" value="HTH_AraC"/>
</dbReference>
<dbReference type="PANTHER" id="PTHR43280:SF29">
    <property type="entry name" value="ARAC-FAMILY TRANSCRIPTIONAL REGULATOR"/>
    <property type="match status" value="1"/>
</dbReference>
<dbReference type="PROSITE" id="PS01124">
    <property type="entry name" value="HTH_ARAC_FAMILY_2"/>
    <property type="match status" value="1"/>
</dbReference>
<feature type="transmembrane region" description="Helical" evidence="4">
    <location>
        <begin position="167"/>
        <end position="186"/>
    </location>
</feature>
<proteinExistence type="predicted"/>
<keyword evidence="7" id="KW-1185">Reference proteome</keyword>
<dbReference type="Proteomes" id="UP000601108">
    <property type="component" value="Unassembled WGS sequence"/>
</dbReference>
<dbReference type="Gene3D" id="1.10.10.60">
    <property type="entry name" value="Homeodomain-like"/>
    <property type="match status" value="2"/>
</dbReference>
<comment type="caution">
    <text evidence="6">The sequence shown here is derived from an EMBL/GenBank/DDBJ whole genome shotgun (WGS) entry which is preliminary data.</text>
</comment>